<comment type="similarity">
    <text evidence="6">Belongs to the arabinose isomerase family.</text>
</comment>
<evidence type="ECO:0000313" key="10">
    <source>
        <dbReference type="EMBL" id="MPR32373.1"/>
    </source>
</evidence>
<dbReference type="PIRSF" id="PIRSF001478">
    <property type="entry name" value="L-ara_isomerase"/>
    <property type="match status" value="1"/>
</dbReference>
<feature type="domain" description="L-arabinose isomerase central" evidence="9">
    <location>
        <begin position="178"/>
        <end position="324"/>
    </location>
</feature>
<evidence type="ECO:0000313" key="11">
    <source>
        <dbReference type="Proteomes" id="UP000479293"/>
    </source>
</evidence>
<dbReference type="Proteomes" id="UP000479293">
    <property type="component" value="Unassembled WGS sequence"/>
</dbReference>
<evidence type="ECO:0000256" key="6">
    <source>
        <dbReference type="HAMAP-Rule" id="MF_00519"/>
    </source>
</evidence>
<feature type="binding site" evidence="6">
    <location>
        <position position="334"/>
    </location>
    <ligand>
        <name>Mn(2+)</name>
        <dbReference type="ChEBI" id="CHEBI:29035"/>
    </ligand>
</feature>
<dbReference type="InterPro" id="IPR055390">
    <property type="entry name" value="AraA_central"/>
</dbReference>
<dbReference type="PANTHER" id="PTHR38464:SF1">
    <property type="entry name" value="L-ARABINOSE ISOMERASE"/>
    <property type="match status" value="1"/>
</dbReference>
<dbReference type="RefSeq" id="WP_152756779.1">
    <property type="nucleotide sequence ID" value="NZ_WHLY01000002.1"/>
</dbReference>
<dbReference type="SUPFAM" id="SSF50443">
    <property type="entry name" value="FucI/AraA C-terminal domain-like"/>
    <property type="match status" value="1"/>
</dbReference>
<evidence type="ECO:0000259" key="8">
    <source>
        <dbReference type="Pfam" id="PF11762"/>
    </source>
</evidence>
<dbReference type="GO" id="GO:0005829">
    <property type="term" value="C:cytosol"/>
    <property type="evidence" value="ECO:0007669"/>
    <property type="project" value="TreeGrafter"/>
</dbReference>
<comment type="cofactor">
    <cofactor evidence="6">
        <name>Mn(2+)</name>
        <dbReference type="ChEBI" id="CHEBI:29035"/>
    </cofactor>
    <text evidence="6">Binds 1 Mn(2+) ion per subunit.</text>
</comment>
<evidence type="ECO:0000256" key="4">
    <source>
        <dbReference type="ARBA" id="ARBA00023235"/>
    </source>
</evidence>
<comment type="catalytic activity">
    <reaction evidence="6">
        <text>beta-L-arabinopyranose = L-ribulose</text>
        <dbReference type="Rhea" id="RHEA:14821"/>
        <dbReference type="ChEBI" id="CHEBI:16880"/>
        <dbReference type="ChEBI" id="CHEBI:40886"/>
        <dbReference type="EC" id="5.3.1.4"/>
    </reaction>
</comment>
<evidence type="ECO:0000259" key="9">
    <source>
        <dbReference type="Pfam" id="PF24856"/>
    </source>
</evidence>
<evidence type="ECO:0000256" key="1">
    <source>
        <dbReference type="ARBA" id="ARBA00022723"/>
    </source>
</evidence>
<keyword evidence="5 6" id="KW-0119">Carbohydrate metabolism</keyword>
<comment type="caution">
    <text evidence="10">The sequence shown here is derived from an EMBL/GenBank/DDBJ whole genome shotgun (WGS) entry which is preliminary data.</text>
</comment>
<evidence type="ECO:0000259" key="7">
    <source>
        <dbReference type="Pfam" id="PF02610"/>
    </source>
</evidence>
<dbReference type="InterPro" id="IPR055389">
    <property type="entry name" value="AraA_N"/>
</dbReference>
<proteinExistence type="inferred from homology"/>
<dbReference type="GO" id="GO:0030145">
    <property type="term" value="F:manganese ion binding"/>
    <property type="evidence" value="ECO:0007669"/>
    <property type="project" value="UniProtKB-UniRule"/>
</dbReference>
<keyword evidence="1 6" id="KW-0479">Metal-binding</keyword>
<sequence length="497" mass="55004">MVIDLKSYEVWFVTGSQHLYGEETLRLVDAHSQTIAQSFDAAPKIPVRVVFKPVVKTPEEILAVCKAANATPNCVGIIVWMHTFSPAKMWIGGLNALQVPLLHLHTQFNRDIPFADIDMDFMNLNQSAHGDREFGFLASRMRLSRKVVVGHWESDAVLQPLNVWTRVAVARYRMQTMKVVRFGDNMRQVAVTEGDKVEAQIKFGFAVNTHGVGDLVQVINQVSDAEINGLMQEYADHYQLMDSLVKGGTLRESLVEAARIELGLKTFLEDGGYSAYTNTFEDLHGMRQLPGIGSQRMMAAGYGYGGEGDWKTAALVHVLKTMATDLPGGTSFMEDYTYHFDPQNAMVLGSHMLEICPTIAAGAVRCEVHPLGIGGKEDPVRLVFNGAAGPALNVSLIDMGNRFRLLVNEVESVEITQEFPKLPTARVLWKPQPSMEVGLQAWILAGGAHHTAYTQSLTIDYIEDLADMLGVELVVIDKDTTLRGLKKDLQLGEVVYR</sequence>
<comment type="function">
    <text evidence="6">Catalyzes the conversion of L-arabinose to L-ribulose.</text>
</comment>
<gene>
    <name evidence="6 10" type="primary">araA</name>
    <name evidence="10" type="ORF">GBK04_03175</name>
</gene>
<dbReference type="InterPro" id="IPR009015">
    <property type="entry name" value="Fucose_isomerase_N/cen_sf"/>
</dbReference>
<feature type="binding site" evidence="6">
    <location>
        <position position="450"/>
    </location>
    <ligand>
        <name>Mn(2+)</name>
        <dbReference type="ChEBI" id="CHEBI:29035"/>
    </ligand>
</feature>
<feature type="binding site" evidence="6">
    <location>
        <position position="307"/>
    </location>
    <ligand>
        <name>Mn(2+)</name>
        <dbReference type="ChEBI" id="CHEBI:29035"/>
    </ligand>
</feature>
<evidence type="ECO:0000256" key="3">
    <source>
        <dbReference type="ARBA" id="ARBA00023211"/>
    </source>
</evidence>
<dbReference type="AlphaFoldDB" id="A0A7C9FX74"/>
<dbReference type="InterPro" id="IPR038583">
    <property type="entry name" value="AraA_N_sf"/>
</dbReference>
<reference evidence="10 11" key="1">
    <citation type="submission" date="2019-10" db="EMBL/GenBank/DDBJ databases">
        <title>Draft Genome Sequence of Cytophagaceae sp. SJW1-29.</title>
        <authorList>
            <person name="Choi A."/>
        </authorList>
    </citation>
    <scope>NUCLEOTIDE SEQUENCE [LARGE SCALE GENOMIC DNA]</scope>
    <source>
        <strain evidence="10 11">SJW1-29</strain>
    </source>
</reference>
<dbReference type="NCBIfam" id="NF002795">
    <property type="entry name" value="PRK02929.1"/>
    <property type="match status" value="1"/>
</dbReference>
<dbReference type="EC" id="5.3.1.4" evidence="6"/>
<keyword evidence="2 6" id="KW-0054">Arabinose catabolism</keyword>
<dbReference type="EMBL" id="WHLY01000002">
    <property type="protein sequence ID" value="MPR32373.1"/>
    <property type="molecule type" value="Genomic_DNA"/>
</dbReference>
<dbReference type="Pfam" id="PF02610">
    <property type="entry name" value="AraA_N"/>
    <property type="match status" value="1"/>
</dbReference>
<evidence type="ECO:0000256" key="2">
    <source>
        <dbReference type="ARBA" id="ARBA00022935"/>
    </source>
</evidence>
<dbReference type="GO" id="GO:0008733">
    <property type="term" value="F:L-arabinose isomerase activity"/>
    <property type="evidence" value="ECO:0007669"/>
    <property type="project" value="UniProtKB-UniRule"/>
</dbReference>
<keyword evidence="11" id="KW-1185">Reference proteome</keyword>
<dbReference type="GO" id="GO:0019569">
    <property type="term" value="P:L-arabinose catabolic process to D-xylulose 5-phosphate"/>
    <property type="evidence" value="ECO:0007669"/>
    <property type="project" value="UniProtKB-UniRule"/>
</dbReference>
<dbReference type="SUPFAM" id="SSF53743">
    <property type="entry name" value="FucI/AraA N-terminal and middle domains"/>
    <property type="match status" value="1"/>
</dbReference>
<feature type="domain" description="L-arabinose isomerase N-terminal" evidence="7">
    <location>
        <begin position="8"/>
        <end position="173"/>
    </location>
</feature>
<keyword evidence="4 6" id="KW-0413">Isomerase</keyword>
<protein>
    <recommendedName>
        <fullName evidence="6">L-arabinose isomerase</fullName>
        <ecNumber evidence="6">5.3.1.4</ecNumber>
    </recommendedName>
</protein>
<keyword evidence="3 6" id="KW-0464">Manganese</keyword>
<dbReference type="HAMAP" id="MF_00519">
    <property type="entry name" value="Arabinose_Isome"/>
    <property type="match status" value="1"/>
</dbReference>
<feature type="binding site" evidence="6">
    <location>
        <position position="351"/>
    </location>
    <ligand>
        <name>Mn(2+)</name>
        <dbReference type="ChEBI" id="CHEBI:29035"/>
    </ligand>
</feature>
<organism evidence="10 11">
    <name type="scientific">Salmonirosea aquatica</name>
    <dbReference type="NCBI Taxonomy" id="2654236"/>
    <lineage>
        <taxon>Bacteria</taxon>
        <taxon>Pseudomonadati</taxon>
        <taxon>Bacteroidota</taxon>
        <taxon>Cytophagia</taxon>
        <taxon>Cytophagales</taxon>
        <taxon>Spirosomataceae</taxon>
        <taxon>Salmonirosea</taxon>
    </lineage>
</organism>
<dbReference type="PANTHER" id="PTHR38464">
    <property type="entry name" value="L-ARABINOSE ISOMERASE"/>
    <property type="match status" value="1"/>
</dbReference>
<dbReference type="InterPro" id="IPR003762">
    <property type="entry name" value="Lara_isomerase"/>
</dbReference>
<evidence type="ECO:0000256" key="5">
    <source>
        <dbReference type="ARBA" id="ARBA00023277"/>
    </source>
</evidence>
<dbReference type="UniPathway" id="UPA00145">
    <property type="reaction ID" value="UER00565"/>
</dbReference>
<comment type="pathway">
    <text evidence="6">Carbohydrate degradation; L-arabinose degradation via L-ribulose; D-xylulose 5-phosphate from L-arabinose (bacterial route): step 1/3.</text>
</comment>
<dbReference type="InterPro" id="IPR024664">
    <property type="entry name" value="Ara_Isoase_C"/>
</dbReference>
<feature type="domain" description="L-arabinose isomerase C-terminal" evidence="8">
    <location>
        <begin position="329"/>
        <end position="472"/>
    </location>
</feature>
<dbReference type="Pfam" id="PF24856">
    <property type="entry name" value="AraA_central"/>
    <property type="match status" value="1"/>
</dbReference>
<name>A0A7C9FX74_9BACT</name>
<dbReference type="Gene3D" id="3.40.50.10940">
    <property type="match status" value="1"/>
</dbReference>
<accession>A0A7C9FX74</accession>
<dbReference type="InterPro" id="IPR004216">
    <property type="entry name" value="Fuc/Ara_isomerase_C"/>
</dbReference>
<dbReference type="Pfam" id="PF11762">
    <property type="entry name" value="Arabinose_Iso_C"/>
    <property type="match status" value="1"/>
</dbReference>